<evidence type="ECO:0000256" key="1">
    <source>
        <dbReference type="SAM" id="Phobius"/>
    </source>
</evidence>
<gene>
    <name evidence="2" type="ORF">PN36_05490</name>
</gene>
<sequence length="60" mass="6958">MSNSEVGRTILLLRNLYDIYKRAKGIKKLLIWVILFMILIILIGEASDGMLHIIELLKFL</sequence>
<keyword evidence="1" id="KW-1133">Transmembrane helix</keyword>
<name>A0A4E0QVW5_9GAMM</name>
<feature type="transmembrane region" description="Helical" evidence="1">
    <location>
        <begin position="29"/>
        <end position="54"/>
    </location>
</feature>
<proteinExistence type="predicted"/>
<dbReference type="Proteomes" id="UP000030428">
    <property type="component" value="Unassembled WGS sequence"/>
</dbReference>
<organism evidence="2 3">
    <name type="scientific">Candidatus Thiomargarita nelsonii</name>
    <dbReference type="NCBI Taxonomy" id="1003181"/>
    <lineage>
        <taxon>Bacteria</taxon>
        <taxon>Pseudomonadati</taxon>
        <taxon>Pseudomonadota</taxon>
        <taxon>Gammaproteobacteria</taxon>
        <taxon>Thiotrichales</taxon>
        <taxon>Thiotrichaceae</taxon>
        <taxon>Thiomargarita</taxon>
    </lineage>
</organism>
<evidence type="ECO:0000313" key="2">
    <source>
        <dbReference type="EMBL" id="TGO03500.1"/>
    </source>
</evidence>
<keyword evidence="1" id="KW-0472">Membrane</keyword>
<reference evidence="2 3" key="1">
    <citation type="journal article" date="2016" name="Front. Microbiol.">
        <title>Single-Cell (Meta-)Genomics of a Dimorphic Candidatus Thiomargarita nelsonii Reveals Genomic Plasticity.</title>
        <authorList>
            <person name="Flood B.E."/>
            <person name="Fliss P."/>
            <person name="Jones D.S."/>
            <person name="Dick G.J."/>
            <person name="Jain S."/>
            <person name="Kaster A.K."/>
            <person name="Winkel M."/>
            <person name="Mussmann M."/>
            <person name="Bailey J."/>
        </authorList>
    </citation>
    <scope>NUCLEOTIDE SEQUENCE [LARGE SCALE GENOMIC DNA]</scope>
    <source>
        <strain evidence="2">Hydrate Ridge</strain>
    </source>
</reference>
<dbReference type="EMBL" id="JSZA02000015">
    <property type="protein sequence ID" value="TGO03500.1"/>
    <property type="molecule type" value="Genomic_DNA"/>
</dbReference>
<accession>A0A4E0QVW5</accession>
<keyword evidence="3" id="KW-1185">Reference proteome</keyword>
<comment type="caution">
    <text evidence="2">The sequence shown here is derived from an EMBL/GenBank/DDBJ whole genome shotgun (WGS) entry which is preliminary data.</text>
</comment>
<dbReference type="AlphaFoldDB" id="A0A4E0QVW5"/>
<keyword evidence="1" id="KW-0812">Transmembrane</keyword>
<evidence type="ECO:0000313" key="3">
    <source>
        <dbReference type="Proteomes" id="UP000030428"/>
    </source>
</evidence>
<protein>
    <submittedName>
        <fullName evidence="2">Uncharacterized protein</fullName>
    </submittedName>
</protein>